<keyword evidence="5" id="KW-1185">Reference proteome</keyword>
<protein>
    <recommendedName>
        <fullName evidence="6">Short-subunit dehydrogenase</fullName>
    </recommendedName>
</protein>
<dbReference type="Gene3D" id="3.40.50.720">
    <property type="entry name" value="NAD(P)-binding Rossmann-like Domain"/>
    <property type="match status" value="1"/>
</dbReference>
<dbReference type="PRINTS" id="PR00080">
    <property type="entry name" value="SDRFAMILY"/>
</dbReference>
<dbReference type="Proteomes" id="UP000291591">
    <property type="component" value="Unassembled WGS sequence"/>
</dbReference>
<dbReference type="GO" id="GO:0016491">
    <property type="term" value="F:oxidoreductase activity"/>
    <property type="evidence" value="ECO:0007669"/>
    <property type="project" value="UniProtKB-KW"/>
</dbReference>
<dbReference type="EMBL" id="SHKL01000001">
    <property type="protein sequence ID" value="RZT85661.1"/>
    <property type="molecule type" value="Genomic_DNA"/>
</dbReference>
<dbReference type="InterPro" id="IPR036291">
    <property type="entry name" value="NAD(P)-bd_dom_sf"/>
</dbReference>
<evidence type="ECO:0000256" key="2">
    <source>
        <dbReference type="ARBA" id="ARBA00023002"/>
    </source>
</evidence>
<evidence type="ECO:0008006" key="6">
    <source>
        <dbReference type="Google" id="ProtNLM"/>
    </source>
</evidence>
<comment type="similarity">
    <text evidence="1 3">Belongs to the short-chain dehydrogenases/reductases (SDR) family.</text>
</comment>
<dbReference type="RefSeq" id="WP_130290083.1">
    <property type="nucleotide sequence ID" value="NZ_SHKL01000001.1"/>
</dbReference>
<evidence type="ECO:0000256" key="3">
    <source>
        <dbReference type="RuleBase" id="RU000363"/>
    </source>
</evidence>
<dbReference type="AlphaFoldDB" id="A0A4Q7UXJ3"/>
<dbReference type="PRINTS" id="PR00081">
    <property type="entry name" value="GDHRDH"/>
</dbReference>
<keyword evidence="2" id="KW-0560">Oxidoreductase</keyword>
<evidence type="ECO:0000313" key="4">
    <source>
        <dbReference type="EMBL" id="RZT85661.1"/>
    </source>
</evidence>
<dbReference type="PANTHER" id="PTHR43086">
    <property type="entry name" value="VERY-LONG-CHAIN 3-OXOOACYL-COA REDUCTASE"/>
    <property type="match status" value="1"/>
</dbReference>
<accession>A0A4Q7UXJ3</accession>
<sequence>MPTAVITGGTLGLGAAYAHHLSERGFDLVLVARDRTRLDVVAERIGRRSGVIVETIAADLTDPRERALVELRLTDPDRPVELLVNNAGTECPEVFGTAPLESLLYEIDLNIVALMCLTRAVLPGMTARGRGAVINVASFAGYLPPGGCAYGASKAWVLTFTDTVAASLSGTGVRMLAVCAGRIRSDATGGTGRSPLWLTPEQVVRSSMTDLDKGRTLSTPGWLYRGLVSFLESPRSALRLTATAAGRGRERCARLPDRPVTAGHMASDADGRIDR</sequence>
<gene>
    <name evidence="4" type="ORF">EV383_2538</name>
</gene>
<dbReference type="InterPro" id="IPR002347">
    <property type="entry name" value="SDR_fam"/>
</dbReference>
<name>A0A4Q7UXJ3_PSEST</name>
<dbReference type="PANTHER" id="PTHR43086:SF3">
    <property type="entry name" value="NADP-DEPENDENT 3-HYDROXY ACID DEHYDROGENASE YDFG"/>
    <property type="match status" value="1"/>
</dbReference>
<dbReference type="Pfam" id="PF00106">
    <property type="entry name" value="adh_short"/>
    <property type="match status" value="1"/>
</dbReference>
<organism evidence="4 5">
    <name type="scientific">Pseudonocardia sediminis</name>
    <dbReference type="NCBI Taxonomy" id="1397368"/>
    <lineage>
        <taxon>Bacteria</taxon>
        <taxon>Bacillati</taxon>
        <taxon>Actinomycetota</taxon>
        <taxon>Actinomycetes</taxon>
        <taxon>Pseudonocardiales</taxon>
        <taxon>Pseudonocardiaceae</taxon>
        <taxon>Pseudonocardia</taxon>
    </lineage>
</organism>
<dbReference type="PIRSF" id="PIRSF000126">
    <property type="entry name" value="11-beta-HSD1"/>
    <property type="match status" value="1"/>
</dbReference>
<dbReference type="OrthoDB" id="9810734at2"/>
<evidence type="ECO:0000256" key="1">
    <source>
        <dbReference type="ARBA" id="ARBA00006484"/>
    </source>
</evidence>
<comment type="caution">
    <text evidence="4">The sequence shown here is derived from an EMBL/GenBank/DDBJ whole genome shotgun (WGS) entry which is preliminary data.</text>
</comment>
<dbReference type="SUPFAM" id="SSF51735">
    <property type="entry name" value="NAD(P)-binding Rossmann-fold domains"/>
    <property type="match status" value="1"/>
</dbReference>
<evidence type="ECO:0000313" key="5">
    <source>
        <dbReference type="Proteomes" id="UP000291591"/>
    </source>
</evidence>
<reference evidence="4 5" key="1">
    <citation type="submission" date="2019-02" db="EMBL/GenBank/DDBJ databases">
        <title>Sequencing the genomes of 1000 actinobacteria strains.</title>
        <authorList>
            <person name="Klenk H.-P."/>
        </authorList>
    </citation>
    <scope>NUCLEOTIDE SEQUENCE [LARGE SCALE GENOMIC DNA]</scope>
    <source>
        <strain evidence="4 5">DSM 45779</strain>
    </source>
</reference>
<proteinExistence type="inferred from homology"/>